<dbReference type="Gene3D" id="3.30.450.20">
    <property type="entry name" value="PAS domain"/>
    <property type="match status" value="1"/>
</dbReference>
<gene>
    <name evidence="4" type="ORF">MNBD_GAMMA11-2062</name>
</gene>
<dbReference type="InterPro" id="IPR043128">
    <property type="entry name" value="Rev_trsase/Diguanyl_cyclase"/>
</dbReference>
<dbReference type="SUPFAM" id="SSF141868">
    <property type="entry name" value="EAL domain-like"/>
    <property type="match status" value="1"/>
</dbReference>
<dbReference type="SUPFAM" id="SSF55785">
    <property type="entry name" value="PYP-like sensor domain (PAS domain)"/>
    <property type="match status" value="1"/>
</dbReference>
<feature type="domain" description="GGDEF" evidence="3">
    <location>
        <begin position="321"/>
        <end position="455"/>
    </location>
</feature>
<sequence>MTDTMPEKITDNAFFSEHFSKSSAQCEILVVDNNVRNLKAIRHILSTVDAHIIYATCGSEALALTLHHSFSVILLDVFMPIMDGFEVATRLGQSEKTRCIPVIFITANTQYKNKNHHPGVTEYIYKPVDSEVLLDKVRTFIQIYEQKSKIQKALKKNQQLGNCYSFLSDTVTEGVIGVDINGIISFSNPAENSLLTSKHPSPVGKPLMQYLKEKAPTNNRHWLSGKIYEHCCRGDHYHQDTNAYWNNGCEDIPVEYTATPILRNSIFDGVVISFKDIRERNIAEKKLIKLAHYDCLTNLCNRSTFHDHLKTSIARADRANHNIAILFLDLDLFKSINDSLGHDCGDKLLISTAHRLSNCVRETDVVSRFGGDEFAIFLEIDNDINNSVLIAKKIITEIERPFSLGVNQVFISASIGISIYAPETSESIETLLKQADIALYQAKKKGRGNFQFFTQEMQIKVDSHLSIESKLREAQAHDEFFLYYQPQVNINSAKIVSLESLIRWRKPDGELISPENFIPIAEKTGLIDSIGKWVLNTACLQCSIWNRNRNINNKLRVSVNASARQFKNNNILESITEALKTARLHPSLLCIELTESTIMQDTESIIRQINALHNIGVKIAIDDFGTGYSSLKYLQQLPVDILKIDPYFINDLNNNNRGIATCKTIIELADNMGFNVIAEGVQTTSQLSILRNLGCEVIQGYLFSKPQTADQIQETIHLNENSSTAPWG</sequence>
<proteinExistence type="predicted"/>
<dbReference type="SMART" id="SM00267">
    <property type="entry name" value="GGDEF"/>
    <property type="match status" value="1"/>
</dbReference>
<feature type="domain" description="EAL" evidence="2">
    <location>
        <begin position="464"/>
        <end position="720"/>
    </location>
</feature>
<organism evidence="4">
    <name type="scientific">hydrothermal vent metagenome</name>
    <dbReference type="NCBI Taxonomy" id="652676"/>
    <lineage>
        <taxon>unclassified sequences</taxon>
        <taxon>metagenomes</taxon>
        <taxon>ecological metagenomes</taxon>
    </lineage>
</organism>
<evidence type="ECO:0000259" key="3">
    <source>
        <dbReference type="PROSITE" id="PS50887"/>
    </source>
</evidence>
<dbReference type="FunFam" id="3.30.70.270:FF:000001">
    <property type="entry name" value="Diguanylate cyclase domain protein"/>
    <property type="match status" value="1"/>
</dbReference>
<dbReference type="GO" id="GO:0000160">
    <property type="term" value="P:phosphorelay signal transduction system"/>
    <property type="evidence" value="ECO:0007669"/>
    <property type="project" value="InterPro"/>
</dbReference>
<dbReference type="PROSITE" id="PS50887">
    <property type="entry name" value="GGDEF"/>
    <property type="match status" value="1"/>
</dbReference>
<dbReference type="InterPro" id="IPR011006">
    <property type="entry name" value="CheY-like_superfamily"/>
</dbReference>
<dbReference type="PROSITE" id="PS50883">
    <property type="entry name" value="EAL"/>
    <property type="match status" value="1"/>
</dbReference>
<dbReference type="InterPro" id="IPR000160">
    <property type="entry name" value="GGDEF_dom"/>
</dbReference>
<dbReference type="AlphaFoldDB" id="A0A3B0Y8X6"/>
<dbReference type="EMBL" id="UOFG01000243">
    <property type="protein sequence ID" value="VAW65034.1"/>
    <property type="molecule type" value="Genomic_DNA"/>
</dbReference>
<dbReference type="InterPro" id="IPR035965">
    <property type="entry name" value="PAS-like_dom_sf"/>
</dbReference>
<reference evidence="4" key="1">
    <citation type="submission" date="2018-06" db="EMBL/GenBank/DDBJ databases">
        <authorList>
            <person name="Zhirakovskaya E."/>
        </authorList>
    </citation>
    <scope>NUCLEOTIDE SEQUENCE</scope>
</reference>
<dbReference type="InterPro" id="IPR052155">
    <property type="entry name" value="Biofilm_reg_signaling"/>
</dbReference>
<accession>A0A3B0Y8X6</accession>
<dbReference type="Gene3D" id="3.40.50.2300">
    <property type="match status" value="1"/>
</dbReference>
<dbReference type="PANTHER" id="PTHR44757">
    <property type="entry name" value="DIGUANYLATE CYCLASE DGCP"/>
    <property type="match status" value="1"/>
</dbReference>
<dbReference type="InterPro" id="IPR029787">
    <property type="entry name" value="Nucleotide_cyclase"/>
</dbReference>
<dbReference type="InterPro" id="IPR035919">
    <property type="entry name" value="EAL_sf"/>
</dbReference>
<dbReference type="PROSITE" id="PS50110">
    <property type="entry name" value="RESPONSE_REGULATORY"/>
    <property type="match status" value="1"/>
</dbReference>
<dbReference type="Pfam" id="PF00563">
    <property type="entry name" value="EAL"/>
    <property type="match status" value="1"/>
</dbReference>
<dbReference type="CDD" id="cd01949">
    <property type="entry name" value="GGDEF"/>
    <property type="match status" value="1"/>
</dbReference>
<dbReference type="NCBIfam" id="TIGR00254">
    <property type="entry name" value="GGDEF"/>
    <property type="match status" value="1"/>
</dbReference>
<dbReference type="SUPFAM" id="SSF55073">
    <property type="entry name" value="Nucleotide cyclase"/>
    <property type="match status" value="1"/>
</dbReference>
<dbReference type="Pfam" id="PF00072">
    <property type="entry name" value="Response_reg"/>
    <property type="match status" value="1"/>
</dbReference>
<dbReference type="Gene3D" id="3.20.20.450">
    <property type="entry name" value="EAL domain"/>
    <property type="match status" value="1"/>
</dbReference>
<dbReference type="Gene3D" id="3.30.70.270">
    <property type="match status" value="1"/>
</dbReference>
<dbReference type="PANTHER" id="PTHR44757:SF2">
    <property type="entry name" value="BIOFILM ARCHITECTURE MAINTENANCE PROTEIN MBAA"/>
    <property type="match status" value="1"/>
</dbReference>
<protein>
    <submittedName>
        <fullName evidence="4">Diguanylate cyclase/phosphodiesterase (GGDEF &amp; EAL domains) with PAS/PAC sensor(S)</fullName>
    </submittedName>
</protein>
<name>A0A3B0Y8X6_9ZZZZ</name>
<feature type="domain" description="Response regulatory" evidence="1">
    <location>
        <begin position="27"/>
        <end position="141"/>
    </location>
</feature>
<dbReference type="SMART" id="SM00052">
    <property type="entry name" value="EAL"/>
    <property type="match status" value="1"/>
</dbReference>
<evidence type="ECO:0000259" key="2">
    <source>
        <dbReference type="PROSITE" id="PS50883"/>
    </source>
</evidence>
<dbReference type="InterPro" id="IPR001789">
    <property type="entry name" value="Sig_transdc_resp-reg_receiver"/>
</dbReference>
<dbReference type="InterPro" id="IPR001633">
    <property type="entry name" value="EAL_dom"/>
</dbReference>
<evidence type="ECO:0000259" key="1">
    <source>
        <dbReference type="PROSITE" id="PS50110"/>
    </source>
</evidence>
<evidence type="ECO:0000313" key="4">
    <source>
        <dbReference type="EMBL" id="VAW65034.1"/>
    </source>
</evidence>
<dbReference type="Pfam" id="PF00990">
    <property type="entry name" value="GGDEF"/>
    <property type="match status" value="1"/>
</dbReference>
<dbReference type="SUPFAM" id="SSF52172">
    <property type="entry name" value="CheY-like"/>
    <property type="match status" value="1"/>
</dbReference>
<dbReference type="CDD" id="cd01948">
    <property type="entry name" value="EAL"/>
    <property type="match status" value="1"/>
</dbReference>
<dbReference type="SMART" id="SM00448">
    <property type="entry name" value="REC"/>
    <property type="match status" value="1"/>
</dbReference>